<organism evidence="2 3">
    <name type="scientific">Nocardia coubleae</name>
    <dbReference type="NCBI Taxonomy" id="356147"/>
    <lineage>
        <taxon>Bacteria</taxon>
        <taxon>Bacillati</taxon>
        <taxon>Actinomycetota</taxon>
        <taxon>Actinomycetes</taxon>
        <taxon>Mycobacteriales</taxon>
        <taxon>Nocardiaceae</taxon>
        <taxon>Nocardia</taxon>
    </lineage>
</organism>
<gene>
    <name evidence="2" type="ORF">HGA10_21585</name>
</gene>
<accession>A0A846WBF3</accession>
<dbReference type="Proteomes" id="UP000572007">
    <property type="component" value="Unassembled WGS sequence"/>
</dbReference>
<dbReference type="RefSeq" id="WP_067635941.1">
    <property type="nucleotide sequence ID" value="NZ_JAAXOM010000005.1"/>
</dbReference>
<sequence>MSMPAARPRALGVAAALAAAVFFFVLGAASRPLLAAERSTPAPVLNTTELGFVQDMTAHHQQAIILVQRLDPAADAGVRALAEQIADTQRVEIGTLLGWTQLAGAAPTATTPMSWLTAHHHSTGPATMPGLATQADLDALSTARGAEAEIMFLRLMYHHHAGGVTMARAADALLTDGPVKQAARSMAQSQSREMGSLGVLLELRGARP</sequence>
<dbReference type="EMBL" id="JAAXOM010000005">
    <property type="protein sequence ID" value="NKX89887.1"/>
    <property type="molecule type" value="Genomic_DNA"/>
</dbReference>
<protein>
    <submittedName>
        <fullName evidence="2">DUF305 domain-containing protein</fullName>
    </submittedName>
</protein>
<evidence type="ECO:0000313" key="3">
    <source>
        <dbReference type="Proteomes" id="UP000572007"/>
    </source>
</evidence>
<evidence type="ECO:0000313" key="2">
    <source>
        <dbReference type="EMBL" id="NKX89887.1"/>
    </source>
</evidence>
<dbReference type="PANTHER" id="PTHR36933:SF1">
    <property type="entry name" value="SLL0788 PROTEIN"/>
    <property type="match status" value="1"/>
</dbReference>
<name>A0A846WBF3_9NOCA</name>
<keyword evidence="3" id="KW-1185">Reference proteome</keyword>
<proteinExistence type="predicted"/>
<dbReference type="AlphaFoldDB" id="A0A846WBF3"/>
<reference evidence="2 3" key="1">
    <citation type="submission" date="2020-04" db="EMBL/GenBank/DDBJ databases">
        <title>MicrobeNet Type strains.</title>
        <authorList>
            <person name="Nicholson A.C."/>
        </authorList>
    </citation>
    <scope>NUCLEOTIDE SEQUENCE [LARGE SCALE GENOMIC DNA]</scope>
    <source>
        <strain evidence="2 3">DSM 44960</strain>
    </source>
</reference>
<dbReference type="Pfam" id="PF03713">
    <property type="entry name" value="DUF305"/>
    <property type="match status" value="1"/>
</dbReference>
<dbReference type="Gene3D" id="1.20.1260.10">
    <property type="match status" value="1"/>
</dbReference>
<dbReference type="InterPro" id="IPR012347">
    <property type="entry name" value="Ferritin-like"/>
</dbReference>
<dbReference type="InterPro" id="IPR005183">
    <property type="entry name" value="DUF305_CopM-like"/>
</dbReference>
<dbReference type="PANTHER" id="PTHR36933">
    <property type="entry name" value="SLL0788 PROTEIN"/>
    <property type="match status" value="1"/>
</dbReference>
<comment type="caution">
    <text evidence="2">The sequence shown here is derived from an EMBL/GenBank/DDBJ whole genome shotgun (WGS) entry which is preliminary data.</text>
</comment>
<evidence type="ECO:0000259" key="1">
    <source>
        <dbReference type="Pfam" id="PF03713"/>
    </source>
</evidence>
<feature type="domain" description="DUF305" evidence="1">
    <location>
        <begin position="50"/>
        <end position="197"/>
    </location>
</feature>